<feature type="region of interest" description="Disordered" evidence="1">
    <location>
        <begin position="563"/>
        <end position="681"/>
    </location>
</feature>
<dbReference type="Pfam" id="PF07859">
    <property type="entry name" value="Abhydrolase_3"/>
    <property type="match status" value="2"/>
</dbReference>
<dbReference type="InterPro" id="IPR029058">
    <property type="entry name" value="AB_hydrolase_fold"/>
</dbReference>
<comment type="caution">
    <text evidence="3">The sequence shown here is derived from an EMBL/GenBank/DDBJ whole genome shotgun (WGS) entry which is preliminary data.</text>
</comment>
<dbReference type="PANTHER" id="PTHR23025:SF3">
    <property type="entry name" value="HORMONE-SENSITIVE LIPASE"/>
    <property type="match status" value="1"/>
</dbReference>
<dbReference type="EMBL" id="JAIWOZ010000003">
    <property type="protein sequence ID" value="KAH6608202.1"/>
    <property type="molecule type" value="Genomic_DNA"/>
</dbReference>
<evidence type="ECO:0000256" key="1">
    <source>
        <dbReference type="SAM" id="MobiDB-lite"/>
    </source>
</evidence>
<dbReference type="AlphaFoldDB" id="A0A9P8QTE1"/>
<feature type="domain" description="Alpha/beta hydrolase fold-3" evidence="2">
    <location>
        <begin position="406"/>
        <end position="497"/>
    </location>
</feature>
<sequence length="681" mass="76179">MAQQVSKFFSRRLTTWQTVIITMLYLYAARNFSALVGLASPEPMANMYDPTYYRATWVLTALDAGFWTAMKIRAKWLRDIASVVFSLYYLVAAEKADEKVRKVRGMITVDHLRVAWNKGTTPYLGFLQRLMRPRFTRWPPRQVRIPRPANSDYKEAVSAWLYYDGPLADLEYHDKLVLDVPGGGFVAMDPRCNDDKLFAWAAKTGLPILSIDYKKAPEYPYPYALNECFDVYVTLVKSRGRCIGMSGKEVPKIVVTGDSAGGNLAVAATLMVLETGISHFRRASGVGKLPPPDGLVCFYPALDMNIGNWMSDEQMSLIRDKRMRKAYKSIVRRKSMQYNDLVGTPHHSDNEDETPPPKQQQQQQPTETAAAGGTRPEYCHAGPKSLTSSQAPDEKKEGAVSHRAEPMKTRLATSSMISYFNDRVLTPEMMRAMIILYIGAHNRPDFTQDYFLSPVLAPEELLEDFPKTYFMTGERDPLVDDTVIFAGRLRRAKEAAARRRLSRSPTLDENWTFDDKEVTEVLLIPGTSHGFMQFPGVYPPAWKHFDRSAAWFDQLFVDAENHRAERARQAAPPKNQAANGDLGRQSIAESSGDEDRPLEISMTKMSRGRGSAQNGDMSGQTNGDTTASSSPMPASGEKNGRRTKKGLRGNKSLVKLTSSDDLLGRRMHGLAGGLTSTGDDE</sequence>
<dbReference type="PANTHER" id="PTHR23025">
    <property type="entry name" value="TRIACYLGLYCEROL LIPASE"/>
    <property type="match status" value="1"/>
</dbReference>
<dbReference type="SUPFAM" id="SSF53474">
    <property type="entry name" value="alpha/beta-Hydrolases"/>
    <property type="match status" value="1"/>
</dbReference>
<feature type="compositionally biased region" description="Basic and acidic residues" evidence="1">
    <location>
        <begin position="392"/>
        <end position="407"/>
    </location>
</feature>
<dbReference type="Gene3D" id="3.40.50.1820">
    <property type="entry name" value="alpha/beta hydrolase"/>
    <property type="match status" value="2"/>
</dbReference>
<accession>A0A9P8QTE1</accession>
<dbReference type="GO" id="GO:0004771">
    <property type="term" value="F:sterol ester esterase activity"/>
    <property type="evidence" value="ECO:0007669"/>
    <property type="project" value="TreeGrafter"/>
</dbReference>
<name>A0A9P8QTE1_9HYPO</name>
<proteinExistence type="predicted"/>
<dbReference type="OrthoDB" id="5570009at2759"/>
<dbReference type="GO" id="GO:0019433">
    <property type="term" value="P:triglyceride catabolic process"/>
    <property type="evidence" value="ECO:0007669"/>
    <property type="project" value="TreeGrafter"/>
</dbReference>
<organism evidence="3 4">
    <name type="scientific">Trichoderma cornu-damae</name>
    <dbReference type="NCBI Taxonomy" id="654480"/>
    <lineage>
        <taxon>Eukaryota</taxon>
        <taxon>Fungi</taxon>
        <taxon>Dikarya</taxon>
        <taxon>Ascomycota</taxon>
        <taxon>Pezizomycotina</taxon>
        <taxon>Sordariomycetes</taxon>
        <taxon>Hypocreomycetidae</taxon>
        <taxon>Hypocreales</taxon>
        <taxon>Hypocreaceae</taxon>
        <taxon>Trichoderma</taxon>
    </lineage>
</organism>
<dbReference type="GO" id="GO:0004806">
    <property type="term" value="F:triacylglycerol lipase activity"/>
    <property type="evidence" value="ECO:0007669"/>
    <property type="project" value="TreeGrafter"/>
</dbReference>
<dbReference type="InterPro" id="IPR013094">
    <property type="entry name" value="AB_hydrolase_3"/>
</dbReference>
<protein>
    <submittedName>
        <fullName evidence="3">Hormone-sensitive lipase</fullName>
    </submittedName>
</protein>
<dbReference type="GO" id="GO:0005829">
    <property type="term" value="C:cytosol"/>
    <property type="evidence" value="ECO:0007669"/>
    <property type="project" value="TreeGrafter"/>
</dbReference>
<feature type="domain" description="Alpha/beta hydrolase fold-3" evidence="2">
    <location>
        <begin position="182"/>
        <end position="332"/>
    </location>
</feature>
<evidence type="ECO:0000259" key="2">
    <source>
        <dbReference type="Pfam" id="PF07859"/>
    </source>
</evidence>
<feature type="compositionally biased region" description="Polar residues" evidence="1">
    <location>
        <begin position="611"/>
        <end position="632"/>
    </location>
</feature>
<dbReference type="Proteomes" id="UP000827724">
    <property type="component" value="Unassembled WGS sequence"/>
</dbReference>
<evidence type="ECO:0000313" key="4">
    <source>
        <dbReference type="Proteomes" id="UP000827724"/>
    </source>
</evidence>
<reference evidence="3" key="1">
    <citation type="submission" date="2021-08" db="EMBL/GenBank/DDBJ databases">
        <title>Chromosome-Level Trichoderma cornu-damae using Hi-C Data.</title>
        <authorList>
            <person name="Kim C.S."/>
        </authorList>
    </citation>
    <scope>NUCLEOTIDE SEQUENCE</scope>
    <source>
        <strain evidence="3">KA19-0412C</strain>
    </source>
</reference>
<gene>
    <name evidence="3" type="ORF">Trco_004515</name>
</gene>
<feature type="region of interest" description="Disordered" evidence="1">
    <location>
        <begin position="338"/>
        <end position="407"/>
    </location>
</feature>
<evidence type="ECO:0000313" key="3">
    <source>
        <dbReference type="EMBL" id="KAH6608202.1"/>
    </source>
</evidence>
<keyword evidence="4" id="KW-1185">Reference proteome</keyword>